<dbReference type="EMBL" id="JBHUDG010000013">
    <property type="protein sequence ID" value="MFD1629998.1"/>
    <property type="molecule type" value="Genomic_DNA"/>
</dbReference>
<dbReference type="Proteomes" id="UP001597118">
    <property type="component" value="Unassembled WGS sequence"/>
</dbReference>
<dbReference type="SFLD" id="SFLDS00003">
    <property type="entry name" value="Haloacid_Dehalogenase"/>
    <property type="match status" value="1"/>
</dbReference>
<dbReference type="RefSeq" id="WP_379662374.1">
    <property type="nucleotide sequence ID" value="NZ_JBHUDG010000013.1"/>
</dbReference>
<proteinExistence type="predicted"/>
<protein>
    <submittedName>
        <fullName evidence="1">Cof-type HAD-IIB family hydrolase</fullName>
    </submittedName>
</protein>
<keyword evidence="2" id="KW-1185">Reference proteome</keyword>
<dbReference type="InterPro" id="IPR023214">
    <property type="entry name" value="HAD_sf"/>
</dbReference>
<evidence type="ECO:0000313" key="1">
    <source>
        <dbReference type="EMBL" id="MFD1629998.1"/>
    </source>
</evidence>
<dbReference type="SUPFAM" id="SSF56784">
    <property type="entry name" value="HAD-like"/>
    <property type="match status" value="1"/>
</dbReference>
<gene>
    <name evidence="1" type="ORF">ACFSAH_08925</name>
</gene>
<dbReference type="GO" id="GO:0016787">
    <property type="term" value="F:hydrolase activity"/>
    <property type="evidence" value="ECO:0007669"/>
    <property type="project" value="UniProtKB-KW"/>
</dbReference>
<dbReference type="PROSITE" id="PS01228">
    <property type="entry name" value="COF_1"/>
    <property type="match status" value="1"/>
</dbReference>
<evidence type="ECO:0000313" key="2">
    <source>
        <dbReference type="Proteomes" id="UP001597118"/>
    </source>
</evidence>
<dbReference type="NCBIfam" id="TIGR00099">
    <property type="entry name" value="Cof-subfamily"/>
    <property type="match status" value="1"/>
</dbReference>
<dbReference type="PANTHER" id="PTHR10000">
    <property type="entry name" value="PHOSPHOSERINE PHOSPHATASE"/>
    <property type="match status" value="1"/>
</dbReference>
<dbReference type="InterPro" id="IPR006379">
    <property type="entry name" value="HAD-SF_hydro_IIB"/>
</dbReference>
<dbReference type="Pfam" id="PF08282">
    <property type="entry name" value="Hydrolase_3"/>
    <property type="match status" value="1"/>
</dbReference>
<dbReference type="NCBIfam" id="TIGR01484">
    <property type="entry name" value="HAD-SF-IIB"/>
    <property type="match status" value="1"/>
</dbReference>
<organism evidence="1 2">
    <name type="scientific">Pseudopedobacter beijingensis</name>
    <dbReference type="NCBI Taxonomy" id="1207056"/>
    <lineage>
        <taxon>Bacteria</taxon>
        <taxon>Pseudomonadati</taxon>
        <taxon>Bacteroidota</taxon>
        <taxon>Sphingobacteriia</taxon>
        <taxon>Sphingobacteriales</taxon>
        <taxon>Sphingobacteriaceae</taxon>
        <taxon>Pseudopedobacter</taxon>
    </lineage>
</organism>
<sequence>MIKAIFFDIDGTLLSFKTHKVPQSTIEAIKTLKAKGIKVIVATGRAIKQVVGLDELEFDGYITFNGNLCLSKEKEVFFKNAIPKEDIQALIKYQQERKAFPCILMAEDENTINFVDNTVIEVFNLLNLPIYEAVGMEKATEKDVIQINAFLKPEEDADLIEHALKSCETSRWTHLFADVNVKGSNKGTAIDQFVKYLGINISETMAFGDGGNDIEMLKHAGLSVAMGNAGDDVKSAADYVTDSVDDNGIFNALKHFNVI</sequence>
<dbReference type="SFLD" id="SFLDG01140">
    <property type="entry name" value="C2.B:_Phosphomannomutase_and_P"/>
    <property type="match status" value="1"/>
</dbReference>
<dbReference type="PROSITE" id="PS01229">
    <property type="entry name" value="COF_2"/>
    <property type="match status" value="1"/>
</dbReference>
<dbReference type="InterPro" id="IPR000150">
    <property type="entry name" value="Cof"/>
</dbReference>
<dbReference type="Gene3D" id="3.30.1240.10">
    <property type="match status" value="1"/>
</dbReference>
<dbReference type="SFLD" id="SFLDG01144">
    <property type="entry name" value="C2.B.4:_PGP_Like"/>
    <property type="match status" value="1"/>
</dbReference>
<keyword evidence="1" id="KW-0378">Hydrolase</keyword>
<accession>A0ABW4IB85</accession>
<comment type="caution">
    <text evidence="1">The sequence shown here is derived from an EMBL/GenBank/DDBJ whole genome shotgun (WGS) entry which is preliminary data.</text>
</comment>
<dbReference type="PANTHER" id="PTHR10000:SF25">
    <property type="entry name" value="PHOSPHATASE YKRA-RELATED"/>
    <property type="match status" value="1"/>
</dbReference>
<reference evidence="2" key="1">
    <citation type="journal article" date="2019" name="Int. J. Syst. Evol. Microbiol.">
        <title>The Global Catalogue of Microorganisms (GCM) 10K type strain sequencing project: providing services to taxonomists for standard genome sequencing and annotation.</title>
        <authorList>
            <consortium name="The Broad Institute Genomics Platform"/>
            <consortium name="The Broad Institute Genome Sequencing Center for Infectious Disease"/>
            <person name="Wu L."/>
            <person name="Ma J."/>
        </authorList>
    </citation>
    <scope>NUCLEOTIDE SEQUENCE [LARGE SCALE GENOMIC DNA]</scope>
    <source>
        <strain evidence="2">CCUG 53762</strain>
    </source>
</reference>
<name>A0ABW4IB85_9SPHI</name>
<dbReference type="InterPro" id="IPR036412">
    <property type="entry name" value="HAD-like_sf"/>
</dbReference>
<dbReference type="Gene3D" id="3.40.50.1000">
    <property type="entry name" value="HAD superfamily/HAD-like"/>
    <property type="match status" value="1"/>
</dbReference>